<evidence type="ECO:0000313" key="6">
    <source>
        <dbReference type="EMBL" id="MBK6266387.1"/>
    </source>
</evidence>
<evidence type="ECO:0000259" key="4">
    <source>
        <dbReference type="PROSITE" id="PS50932"/>
    </source>
</evidence>
<dbReference type="GO" id="GO:0000976">
    <property type="term" value="F:transcription cis-regulatory region binding"/>
    <property type="evidence" value="ECO:0007669"/>
    <property type="project" value="TreeGrafter"/>
</dbReference>
<keyword evidence="2 6" id="KW-0238">DNA-binding</keyword>
<dbReference type="InterPro" id="IPR010982">
    <property type="entry name" value="Lambda_DNA-bd_dom_sf"/>
</dbReference>
<accession>A0A934X0S0</accession>
<dbReference type="InterPro" id="IPR046335">
    <property type="entry name" value="LacI/GalR-like_sensor"/>
</dbReference>
<dbReference type="GO" id="GO:0003700">
    <property type="term" value="F:DNA-binding transcription factor activity"/>
    <property type="evidence" value="ECO:0007669"/>
    <property type="project" value="TreeGrafter"/>
</dbReference>
<feature type="domain" description="HTH lacI-type" evidence="4">
    <location>
        <begin position="6"/>
        <end position="60"/>
    </location>
</feature>
<dbReference type="InterPro" id="IPR000843">
    <property type="entry name" value="HTH_LacI"/>
</dbReference>
<dbReference type="InterPro" id="IPR028082">
    <property type="entry name" value="Peripla_BP_I"/>
</dbReference>
<keyword evidence="3" id="KW-0804">Transcription</keyword>
<protein>
    <submittedName>
        <fullName evidence="6">LacI family DNA-binding transcriptional regulator</fullName>
    </submittedName>
</protein>
<reference evidence="6" key="1">
    <citation type="submission" date="2021-01" db="EMBL/GenBank/DDBJ databases">
        <title>Marivirga aurantiaca sp. nov., isolated from intertidal surface sediments.</title>
        <authorList>
            <person name="Zhang M."/>
        </authorList>
    </citation>
    <scope>NUCLEOTIDE SEQUENCE</scope>
    <source>
        <strain evidence="6">S37H4</strain>
    </source>
</reference>
<evidence type="ECO:0000256" key="2">
    <source>
        <dbReference type="ARBA" id="ARBA00023125"/>
    </source>
</evidence>
<dbReference type="CDD" id="cd01392">
    <property type="entry name" value="HTH_LacI"/>
    <property type="match status" value="1"/>
</dbReference>
<feature type="domain" description="HTH cro/C1-type" evidence="5">
    <location>
        <begin position="3"/>
        <end position="54"/>
    </location>
</feature>
<evidence type="ECO:0000256" key="1">
    <source>
        <dbReference type="ARBA" id="ARBA00023015"/>
    </source>
</evidence>
<comment type="caution">
    <text evidence="6">The sequence shown here is derived from an EMBL/GenBank/DDBJ whole genome shotgun (WGS) entry which is preliminary data.</text>
</comment>
<keyword evidence="7" id="KW-1185">Reference proteome</keyword>
<dbReference type="SMART" id="SM00354">
    <property type="entry name" value="HTH_LACI"/>
    <property type="match status" value="1"/>
</dbReference>
<name>A0A934X0S0_9BACT</name>
<organism evidence="6 7">
    <name type="scientific">Marivirga aurantiaca</name>
    <dbReference type="NCBI Taxonomy" id="2802615"/>
    <lineage>
        <taxon>Bacteria</taxon>
        <taxon>Pseudomonadati</taxon>
        <taxon>Bacteroidota</taxon>
        <taxon>Cytophagia</taxon>
        <taxon>Cytophagales</taxon>
        <taxon>Marivirgaceae</taxon>
        <taxon>Marivirga</taxon>
    </lineage>
</organism>
<dbReference type="Pfam" id="PF13377">
    <property type="entry name" value="Peripla_BP_3"/>
    <property type="match status" value="1"/>
</dbReference>
<dbReference type="Proteomes" id="UP000611723">
    <property type="component" value="Unassembled WGS sequence"/>
</dbReference>
<dbReference type="SUPFAM" id="SSF53822">
    <property type="entry name" value="Periplasmic binding protein-like I"/>
    <property type="match status" value="1"/>
</dbReference>
<dbReference type="PROSITE" id="PS50932">
    <property type="entry name" value="HTH_LACI_2"/>
    <property type="match status" value="1"/>
</dbReference>
<sequence>MSKHNISLKDIARKLGVSIPTVSRALNNKPDIGKETKRKVIELAKALNYEPNQFAINFKNQQSYIIGVIIPKIVHHFFSNVISGIITEAEKSGYSVMLFQSNESYESELKSTQTFKRSMIDGLIISLSDNTHNVDHLKNLQDHKIPVVLIDKVTDMMEASKIVCNDYKGAYDATQHLISLGKRNIAHITGARKPTTTKERYRGYKDALIANGLPVKEGLIKYCDLISEDKGYYEMKNLISQDDRPDGIFCATDPTAIGAINAIKDSGLQIPKDIAVIGFSNWNMAYIIDPPLSSVKQPDYEMGEKASALIIEEIQNIRNEQPITFKTHVMETSLIIRESTVGKKDLNSRDVLNYKIIE</sequence>
<evidence type="ECO:0000259" key="5">
    <source>
        <dbReference type="PROSITE" id="PS50943"/>
    </source>
</evidence>
<dbReference type="EMBL" id="JAEQBW010000007">
    <property type="protein sequence ID" value="MBK6266387.1"/>
    <property type="molecule type" value="Genomic_DNA"/>
</dbReference>
<dbReference type="AlphaFoldDB" id="A0A934X0S0"/>
<evidence type="ECO:0000313" key="7">
    <source>
        <dbReference type="Proteomes" id="UP000611723"/>
    </source>
</evidence>
<dbReference type="PROSITE" id="PS50943">
    <property type="entry name" value="HTH_CROC1"/>
    <property type="match status" value="1"/>
</dbReference>
<dbReference type="Pfam" id="PF00356">
    <property type="entry name" value="LacI"/>
    <property type="match status" value="1"/>
</dbReference>
<dbReference type="SUPFAM" id="SSF47413">
    <property type="entry name" value="lambda repressor-like DNA-binding domains"/>
    <property type="match status" value="1"/>
</dbReference>
<keyword evidence="1" id="KW-0805">Transcription regulation</keyword>
<evidence type="ECO:0000256" key="3">
    <source>
        <dbReference type="ARBA" id="ARBA00023163"/>
    </source>
</evidence>
<dbReference type="Gene3D" id="1.10.260.40">
    <property type="entry name" value="lambda repressor-like DNA-binding domains"/>
    <property type="match status" value="1"/>
</dbReference>
<dbReference type="InterPro" id="IPR001387">
    <property type="entry name" value="Cro/C1-type_HTH"/>
</dbReference>
<dbReference type="PANTHER" id="PTHR30146:SF109">
    <property type="entry name" value="HTH-TYPE TRANSCRIPTIONAL REGULATOR GALS"/>
    <property type="match status" value="1"/>
</dbReference>
<gene>
    <name evidence="6" type="ORF">JKA74_15185</name>
</gene>
<dbReference type="PANTHER" id="PTHR30146">
    <property type="entry name" value="LACI-RELATED TRANSCRIPTIONAL REPRESSOR"/>
    <property type="match status" value="1"/>
</dbReference>
<proteinExistence type="predicted"/>
<dbReference type="RefSeq" id="WP_201432064.1">
    <property type="nucleotide sequence ID" value="NZ_JAEQBW010000007.1"/>
</dbReference>
<dbReference type="Gene3D" id="3.40.50.2300">
    <property type="match status" value="2"/>
</dbReference>
<dbReference type="CDD" id="cd06267">
    <property type="entry name" value="PBP1_LacI_sugar_binding-like"/>
    <property type="match status" value="1"/>
</dbReference>